<evidence type="ECO:0000256" key="2">
    <source>
        <dbReference type="ARBA" id="ARBA00023163"/>
    </source>
</evidence>
<dbReference type="Gene3D" id="1.10.10.1320">
    <property type="entry name" value="Anti-sigma factor, zinc-finger domain"/>
    <property type="match status" value="1"/>
</dbReference>
<keyword evidence="7" id="KW-1185">Reference proteome</keyword>
<protein>
    <submittedName>
        <fullName evidence="6">Zf-HC2 domain-containing protein</fullName>
    </submittedName>
</protein>
<dbReference type="EMBL" id="JASVWF010000003">
    <property type="protein sequence ID" value="MDL5157140.1"/>
    <property type="molecule type" value="Genomic_DNA"/>
</dbReference>
<proteinExistence type="predicted"/>
<keyword evidence="4" id="KW-0812">Transmembrane</keyword>
<dbReference type="Pfam" id="PF13490">
    <property type="entry name" value="zf-HC2"/>
    <property type="match status" value="1"/>
</dbReference>
<keyword evidence="1" id="KW-0805">Transcription regulation</keyword>
<evidence type="ECO:0000313" key="6">
    <source>
        <dbReference type="EMBL" id="MDL5157140.1"/>
    </source>
</evidence>
<dbReference type="InterPro" id="IPR027383">
    <property type="entry name" value="Znf_put"/>
</dbReference>
<name>A0ABT7M8Y8_9PSEU</name>
<evidence type="ECO:0000256" key="3">
    <source>
        <dbReference type="SAM" id="MobiDB-lite"/>
    </source>
</evidence>
<keyword evidence="4" id="KW-1133">Transmembrane helix</keyword>
<evidence type="ECO:0000259" key="5">
    <source>
        <dbReference type="Pfam" id="PF13490"/>
    </source>
</evidence>
<dbReference type="Proteomes" id="UP001231924">
    <property type="component" value="Unassembled WGS sequence"/>
</dbReference>
<organism evidence="6 7">
    <name type="scientific">Actinomycetospora termitidis</name>
    <dbReference type="NCBI Taxonomy" id="3053470"/>
    <lineage>
        <taxon>Bacteria</taxon>
        <taxon>Bacillati</taxon>
        <taxon>Actinomycetota</taxon>
        <taxon>Actinomycetes</taxon>
        <taxon>Pseudonocardiales</taxon>
        <taxon>Pseudonocardiaceae</taxon>
        <taxon>Actinomycetospora</taxon>
    </lineage>
</organism>
<reference evidence="6 7" key="1">
    <citation type="submission" date="2023-06" db="EMBL/GenBank/DDBJ databases">
        <title>Actinomycetospora Odt1-22.</title>
        <authorList>
            <person name="Supong K."/>
        </authorList>
    </citation>
    <scope>NUCLEOTIDE SEQUENCE [LARGE SCALE GENOMIC DNA]</scope>
    <source>
        <strain evidence="6 7">Odt1-22</strain>
    </source>
</reference>
<evidence type="ECO:0000256" key="1">
    <source>
        <dbReference type="ARBA" id="ARBA00023015"/>
    </source>
</evidence>
<keyword evidence="4" id="KW-0472">Membrane</keyword>
<gene>
    <name evidence="6" type="ORF">QRT03_14320</name>
</gene>
<accession>A0ABT7M8Y8</accession>
<feature type="region of interest" description="Disordered" evidence="3">
    <location>
        <begin position="58"/>
        <end position="79"/>
    </location>
</feature>
<dbReference type="RefSeq" id="WP_286053547.1">
    <property type="nucleotide sequence ID" value="NZ_JASVWF010000003.1"/>
</dbReference>
<evidence type="ECO:0000313" key="7">
    <source>
        <dbReference type="Proteomes" id="UP001231924"/>
    </source>
</evidence>
<comment type="caution">
    <text evidence="6">The sequence shown here is derived from an EMBL/GenBank/DDBJ whole genome shotgun (WGS) entry which is preliminary data.</text>
</comment>
<sequence>MTTWPDGRDHEVLRDRLGAYVLDGLDAEERAEVDAHLPGCPSCRTELDRIAPLAGPLRALDPDRVGTGPRHGAEESPPEGLAEVLRRVRAEADPPGVAPPAPVVPLAPRRRRPLLLLAAGALVIALAGAAGGFALGVRGAGGPVEPVLVQALAPGVEAEAGTIAHTWGVEVVLTGRGFEPGRTYQVAVVDRTGRPIGAGAFVGTGATEMVCRLNSPVLRDEATGFVVTTGQGDEVLRSRFV</sequence>
<evidence type="ECO:0000256" key="4">
    <source>
        <dbReference type="SAM" id="Phobius"/>
    </source>
</evidence>
<keyword evidence="2" id="KW-0804">Transcription</keyword>
<feature type="transmembrane region" description="Helical" evidence="4">
    <location>
        <begin position="114"/>
        <end position="137"/>
    </location>
</feature>
<dbReference type="InterPro" id="IPR041916">
    <property type="entry name" value="Anti_sigma_zinc_sf"/>
</dbReference>
<feature type="domain" description="Putative zinc-finger" evidence="5">
    <location>
        <begin position="13"/>
        <end position="44"/>
    </location>
</feature>